<evidence type="ECO:0000256" key="2">
    <source>
        <dbReference type="ARBA" id="ARBA00023157"/>
    </source>
</evidence>
<protein>
    <submittedName>
        <fullName evidence="4">Uncharacterized protein</fullName>
    </submittedName>
</protein>
<comment type="caution">
    <text evidence="4">The sequence shown here is derived from an EMBL/GenBank/DDBJ whole genome shotgun (WGS) entry which is preliminary data.</text>
</comment>
<proteinExistence type="inferred from homology"/>
<comment type="similarity">
    <text evidence="1">Belongs to the Ole e I family.</text>
</comment>
<feature type="chain" id="PRO_5043922500" evidence="3">
    <location>
        <begin position="21"/>
        <end position="162"/>
    </location>
</feature>
<dbReference type="AlphaFoldDB" id="A0AAV8TYL4"/>
<dbReference type="Proteomes" id="UP001159364">
    <property type="component" value="Linkage Group LG02"/>
</dbReference>
<evidence type="ECO:0000256" key="1">
    <source>
        <dbReference type="ARBA" id="ARBA00010049"/>
    </source>
</evidence>
<keyword evidence="2" id="KW-1015">Disulfide bond</keyword>
<reference evidence="4 5" key="1">
    <citation type="submission" date="2021-09" db="EMBL/GenBank/DDBJ databases">
        <title>Genomic insights and catalytic innovation underlie evolution of tropane alkaloids biosynthesis.</title>
        <authorList>
            <person name="Wang Y.-J."/>
            <person name="Tian T."/>
            <person name="Huang J.-P."/>
            <person name="Huang S.-X."/>
        </authorList>
    </citation>
    <scope>NUCLEOTIDE SEQUENCE [LARGE SCALE GENOMIC DNA]</scope>
    <source>
        <strain evidence="4">KIB-2018</strain>
        <tissue evidence="4">Leaf</tissue>
    </source>
</reference>
<dbReference type="EMBL" id="JAIWQS010000002">
    <property type="protein sequence ID" value="KAJ8771631.1"/>
    <property type="molecule type" value="Genomic_DNA"/>
</dbReference>
<sequence length="162" mass="17628">MARVLLFVIALCVLPVVLTAARPGRVPFRLQGRVYCDACRAGFETPKATGIAGAAVKVECRARKTMELVYSKEATTDSKGSYSVGVDEDHGDQVCDVLLVSSPRADCSTPSLGRDRARVVLTRSNGIASDDRFANAMGFMKDQPESGCTQILKQYQEYENED</sequence>
<accession>A0AAV8TYL4</accession>
<keyword evidence="5" id="KW-1185">Reference proteome</keyword>
<dbReference type="InterPro" id="IPR006041">
    <property type="entry name" value="Pollen_Ole_e1_allergen"/>
</dbReference>
<evidence type="ECO:0000313" key="5">
    <source>
        <dbReference type="Proteomes" id="UP001159364"/>
    </source>
</evidence>
<dbReference type="PANTHER" id="PTHR31614">
    <property type="entry name" value="PROTEIN DOWNSTREAM OF FLC-RELATED"/>
    <property type="match status" value="1"/>
</dbReference>
<keyword evidence="3" id="KW-0732">Signal</keyword>
<name>A0AAV8TYL4_9ROSI</name>
<evidence type="ECO:0000313" key="4">
    <source>
        <dbReference type="EMBL" id="KAJ8771631.1"/>
    </source>
</evidence>
<dbReference type="PANTHER" id="PTHR31614:SF5">
    <property type="entry name" value="ALLERGEN-LIKE PROTEIN BRSN20"/>
    <property type="match status" value="1"/>
</dbReference>
<dbReference type="Pfam" id="PF01190">
    <property type="entry name" value="Pollen_Ole_e_1"/>
    <property type="match status" value="1"/>
</dbReference>
<feature type="signal peptide" evidence="3">
    <location>
        <begin position="1"/>
        <end position="20"/>
    </location>
</feature>
<evidence type="ECO:0000256" key="3">
    <source>
        <dbReference type="SAM" id="SignalP"/>
    </source>
</evidence>
<organism evidence="4 5">
    <name type="scientific">Erythroxylum novogranatense</name>
    <dbReference type="NCBI Taxonomy" id="1862640"/>
    <lineage>
        <taxon>Eukaryota</taxon>
        <taxon>Viridiplantae</taxon>
        <taxon>Streptophyta</taxon>
        <taxon>Embryophyta</taxon>
        <taxon>Tracheophyta</taxon>
        <taxon>Spermatophyta</taxon>
        <taxon>Magnoliopsida</taxon>
        <taxon>eudicotyledons</taxon>
        <taxon>Gunneridae</taxon>
        <taxon>Pentapetalae</taxon>
        <taxon>rosids</taxon>
        <taxon>fabids</taxon>
        <taxon>Malpighiales</taxon>
        <taxon>Erythroxylaceae</taxon>
        <taxon>Erythroxylum</taxon>
    </lineage>
</organism>
<gene>
    <name evidence="4" type="ORF">K2173_026808</name>
</gene>